<dbReference type="EMBL" id="PVTF01000001">
    <property type="protein sequence ID" value="PRY46549.1"/>
    <property type="molecule type" value="Genomic_DNA"/>
</dbReference>
<dbReference type="AlphaFoldDB" id="A0A2T0TLL6"/>
<sequence length="68" mass="7549">MSGKVREIAELMSVPEILEALGGVSRDTFYKWRQTGKGPRCFSLPNGELRCKRVDFVAWLDGLYGAAA</sequence>
<organism evidence="1 2">
    <name type="scientific">Umezawaea tangerina</name>
    <dbReference type="NCBI Taxonomy" id="84725"/>
    <lineage>
        <taxon>Bacteria</taxon>
        <taxon>Bacillati</taxon>
        <taxon>Actinomycetota</taxon>
        <taxon>Actinomycetes</taxon>
        <taxon>Pseudonocardiales</taxon>
        <taxon>Pseudonocardiaceae</taxon>
        <taxon>Umezawaea</taxon>
    </lineage>
</organism>
<keyword evidence="2" id="KW-1185">Reference proteome</keyword>
<reference evidence="1 2" key="1">
    <citation type="submission" date="2018-03" db="EMBL/GenBank/DDBJ databases">
        <title>Genomic Encyclopedia of Archaeal and Bacterial Type Strains, Phase II (KMG-II): from individual species to whole genera.</title>
        <authorList>
            <person name="Goeker M."/>
        </authorList>
    </citation>
    <scope>NUCLEOTIDE SEQUENCE [LARGE SCALE GENOMIC DNA]</scope>
    <source>
        <strain evidence="1 2">DSM 44720</strain>
    </source>
</reference>
<dbReference type="Proteomes" id="UP000239494">
    <property type="component" value="Unassembled WGS sequence"/>
</dbReference>
<name>A0A2T0TLL6_9PSEU</name>
<evidence type="ECO:0000313" key="2">
    <source>
        <dbReference type="Proteomes" id="UP000239494"/>
    </source>
</evidence>
<dbReference type="RefSeq" id="WP_106185561.1">
    <property type="nucleotide sequence ID" value="NZ_PVTF01000001.1"/>
</dbReference>
<accession>A0A2T0TLL6</accession>
<comment type="caution">
    <text evidence="1">The sequence shown here is derived from an EMBL/GenBank/DDBJ whole genome shotgun (WGS) entry which is preliminary data.</text>
</comment>
<protein>
    <submittedName>
        <fullName evidence="1">Helix-turn-helix protein</fullName>
    </submittedName>
</protein>
<dbReference type="OrthoDB" id="194758at2"/>
<proteinExistence type="predicted"/>
<gene>
    <name evidence="1" type="ORF">CLV43_101825</name>
</gene>
<evidence type="ECO:0000313" key="1">
    <source>
        <dbReference type="EMBL" id="PRY46549.1"/>
    </source>
</evidence>